<gene>
    <name evidence="9" type="ORF">D1164_18845</name>
</gene>
<dbReference type="AlphaFoldDB" id="A0A399CZ14"/>
<dbReference type="PANTHER" id="PTHR43808">
    <property type="entry name" value="ACETYLORNITHINE DEACETYLASE"/>
    <property type="match status" value="1"/>
</dbReference>
<evidence type="ECO:0000313" key="10">
    <source>
        <dbReference type="Proteomes" id="UP000266441"/>
    </source>
</evidence>
<dbReference type="RefSeq" id="WP_119351450.1">
    <property type="nucleotide sequence ID" value="NZ_QWET01000018.1"/>
</dbReference>
<dbReference type="SUPFAM" id="SSF55031">
    <property type="entry name" value="Bacterial exopeptidase dimerisation domain"/>
    <property type="match status" value="1"/>
</dbReference>
<protein>
    <submittedName>
        <fullName evidence="9">M20 family peptidase</fullName>
    </submittedName>
</protein>
<dbReference type="GO" id="GO:0046872">
    <property type="term" value="F:metal ion binding"/>
    <property type="evidence" value="ECO:0007669"/>
    <property type="project" value="UniProtKB-KW"/>
</dbReference>
<dbReference type="PANTHER" id="PTHR43808:SF32">
    <property type="entry name" value="ARGE_DAPE-RELATED DEACYLASE"/>
    <property type="match status" value="1"/>
</dbReference>
<dbReference type="GO" id="GO:0016787">
    <property type="term" value="F:hydrolase activity"/>
    <property type="evidence" value="ECO:0007669"/>
    <property type="project" value="UniProtKB-KW"/>
</dbReference>
<dbReference type="Gene3D" id="3.30.70.360">
    <property type="match status" value="1"/>
</dbReference>
<dbReference type="Gene3D" id="3.40.630.10">
    <property type="entry name" value="Zn peptidases"/>
    <property type="match status" value="1"/>
</dbReference>
<keyword evidence="4" id="KW-0479">Metal-binding</keyword>
<keyword evidence="7" id="KW-0170">Cobalt</keyword>
<dbReference type="InterPro" id="IPR050072">
    <property type="entry name" value="Peptidase_M20A"/>
</dbReference>
<dbReference type="InterPro" id="IPR010182">
    <property type="entry name" value="ArgE/DapE"/>
</dbReference>
<dbReference type="EMBL" id="QWET01000018">
    <property type="protein sequence ID" value="RIH63641.1"/>
    <property type="molecule type" value="Genomic_DNA"/>
</dbReference>
<dbReference type="CDD" id="cd08659">
    <property type="entry name" value="M20_ArgE_DapE-like"/>
    <property type="match status" value="1"/>
</dbReference>
<comment type="similarity">
    <text evidence="3">Belongs to the peptidase M20A family.</text>
</comment>
<comment type="caution">
    <text evidence="9">The sequence shown here is derived from an EMBL/GenBank/DDBJ whole genome shotgun (WGS) entry which is preliminary data.</text>
</comment>
<dbReference type="InterPro" id="IPR036264">
    <property type="entry name" value="Bact_exopeptidase_dim_dom"/>
</dbReference>
<evidence type="ECO:0000256" key="4">
    <source>
        <dbReference type="ARBA" id="ARBA00022723"/>
    </source>
</evidence>
<dbReference type="SUPFAM" id="SSF53187">
    <property type="entry name" value="Zn-dependent exopeptidases"/>
    <property type="match status" value="1"/>
</dbReference>
<comment type="cofactor">
    <cofactor evidence="1">
        <name>Co(2+)</name>
        <dbReference type="ChEBI" id="CHEBI:48828"/>
    </cofactor>
</comment>
<accession>A0A399CZ14</accession>
<evidence type="ECO:0000256" key="5">
    <source>
        <dbReference type="ARBA" id="ARBA00022801"/>
    </source>
</evidence>
<feature type="domain" description="Peptidase M20 dimerisation" evidence="8">
    <location>
        <begin position="173"/>
        <end position="276"/>
    </location>
</feature>
<keyword evidence="6" id="KW-0862">Zinc</keyword>
<comment type="cofactor">
    <cofactor evidence="2">
        <name>Zn(2+)</name>
        <dbReference type="ChEBI" id="CHEBI:29105"/>
    </cofactor>
</comment>
<evidence type="ECO:0000313" key="9">
    <source>
        <dbReference type="EMBL" id="RIH63641.1"/>
    </source>
</evidence>
<evidence type="ECO:0000256" key="7">
    <source>
        <dbReference type="ARBA" id="ARBA00023285"/>
    </source>
</evidence>
<evidence type="ECO:0000256" key="6">
    <source>
        <dbReference type="ARBA" id="ARBA00022833"/>
    </source>
</evidence>
<evidence type="ECO:0000256" key="1">
    <source>
        <dbReference type="ARBA" id="ARBA00001941"/>
    </source>
</evidence>
<reference evidence="9 10" key="1">
    <citation type="journal article" date="2015" name="Int. J. Syst. Evol. Microbiol.">
        <title>Mariniphaga sediminis sp. nov., isolated from coastal sediment.</title>
        <authorList>
            <person name="Wang F.Q."/>
            <person name="Shen Q.Y."/>
            <person name="Chen G.J."/>
            <person name="Du Z.J."/>
        </authorList>
    </citation>
    <scope>NUCLEOTIDE SEQUENCE [LARGE SCALE GENOMIC DNA]</scope>
    <source>
        <strain evidence="9 10">SY21</strain>
    </source>
</reference>
<dbReference type="InterPro" id="IPR011650">
    <property type="entry name" value="Peptidase_M20_dimer"/>
</dbReference>
<keyword evidence="10" id="KW-1185">Reference proteome</keyword>
<evidence type="ECO:0000256" key="3">
    <source>
        <dbReference type="ARBA" id="ARBA00006247"/>
    </source>
</evidence>
<dbReference type="Proteomes" id="UP000266441">
    <property type="component" value="Unassembled WGS sequence"/>
</dbReference>
<keyword evidence="5" id="KW-0378">Hydrolase</keyword>
<organism evidence="9 10">
    <name type="scientific">Mariniphaga sediminis</name>
    <dbReference type="NCBI Taxonomy" id="1628158"/>
    <lineage>
        <taxon>Bacteria</taxon>
        <taxon>Pseudomonadati</taxon>
        <taxon>Bacteroidota</taxon>
        <taxon>Bacteroidia</taxon>
        <taxon>Marinilabiliales</taxon>
        <taxon>Prolixibacteraceae</taxon>
        <taxon>Mariniphaga</taxon>
    </lineage>
</organism>
<name>A0A399CZ14_9BACT</name>
<sequence>MAFAEVIELTRELIALDTVNPPGNEAPAARLVGKLLEANGFDVDYIPYGENRLHVVAQKGCGRNSLPVIFTGHFDTVPLGAVPWKTDPLGGEIKDGKIYGRGSSDMKGGVAAMVVAAIRAFEEGTPPEGVRLLLTAAEETGCQGAKHLVSTYGKMGRTQGIVVGEPTANIPAIGHKGGLYLNLKTKGKTAHSSMPHLGDNAIYKAARAILKVEKFDFGKEEDPLLGFSTLNVGKMQGGINLNSVPDHAEFTIDARTTTKVEHHKLLERLTNELGEEVAIEVLVDLQAVSTDESDSFVQSVYAACGIQTGQAGFPKSLPYLTDGAVLQPAYSGTPTVILGPGQPEMAHKTDEFCYTENIEKAVEIYKNIILKER</sequence>
<dbReference type="InterPro" id="IPR002933">
    <property type="entry name" value="Peptidase_M20"/>
</dbReference>
<dbReference type="Pfam" id="PF01546">
    <property type="entry name" value="Peptidase_M20"/>
    <property type="match status" value="1"/>
</dbReference>
<proteinExistence type="inferred from homology"/>
<dbReference type="NCBIfam" id="TIGR01910">
    <property type="entry name" value="DapE-ArgE"/>
    <property type="match status" value="1"/>
</dbReference>
<dbReference type="OrthoDB" id="9792335at2"/>
<evidence type="ECO:0000259" key="8">
    <source>
        <dbReference type="Pfam" id="PF07687"/>
    </source>
</evidence>
<dbReference type="Pfam" id="PF07687">
    <property type="entry name" value="M20_dimer"/>
    <property type="match status" value="1"/>
</dbReference>
<evidence type="ECO:0000256" key="2">
    <source>
        <dbReference type="ARBA" id="ARBA00001947"/>
    </source>
</evidence>